<dbReference type="InterPro" id="IPR029510">
    <property type="entry name" value="Ald_DH_CS_GLU"/>
</dbReference>
<comment type="similarity">
    <text evidence="1 4">Belongs to the aldehyde dehydrogenase family.</text>
</comment>
<dbReference type="InterPro" id="IPR016161">
    <property type="entry name" value="Ald_DH/histidinol_DH"/>
</dbReference>
<dbReference type="FunFam" id="3.40.605.10:FF:000007">
    <property type="entry name" value="NAD/NADP-dependent betaine aldehyde dehydrogenase"/>
    <property type="match status" value="1"/>
</dbReference>
<dbReference type="CDD" id="cd07090">
    <property type="entry name" value="ALDH_F9_TMBADH"/>
    <property type="match status" value="1"/>
</dbReference>
<name>A0AAD9NSK3_RIDPI</name>
<reference evidence="6" key="1">
    <citation type="journal article" date="2023" name="Mol. Biol. Evol.">
        <title>Third-Generation Sequencing Reveals the Adaptive Role of the Epigenome in Three Deep-Sea Polychaetes.</title>
        <authorList>
            <person name="Perez M."/>
            <person name="Aroh O."/>
            <person name="Sun Y."/>
            <person name="Lan Y."/>
            <person name="Juniper S.K."/>
            <person name="Young C.R."/>
            <person name="Angers B."/>
            <person name="Qian P.Y."/>
        </authorList>
    </citation>
    <scope>NUCLEOTIDE SEQUENCE</scope>
    <source>
        <strain evidence="6">R07B-5</strain>
    </source>
</reference>
<dbReference type="Pfam" id="PF00171">
    <property type="entry name" value="Aldedh"/>
    <property type="match status" value="1"/>
</dbReference>
<dbReference type="AlphaFoldDB" id="A0AAD9NSK3"/>
<dbReference type="InterPro" id="IPR016163">
    <property type="entry name" value="Ald_DH_C"/>
</dbReference>
<evidence type="ECO:0000256" key="2">
    <source>
        <dbReference type="ARBA" id="ARBA00023002"/>
    </source>
</evidence>
<dbReference type="Proteomes" id="UP001209878">
    <property type="component" value="Unassembled WGS sequence"/>
</dbReference>
<dbReference type="GO" id="GO:0016620">
    <property type="term" value="F:oxidoreductase activity, acting on the aldehyde or oxo group of donors, NAD or NADP as acceptor"/>
    <property type="evidence" value="ECO:0007669"/>
    <property type="project" value="InterPro"/>
</dbReference>
<dbReference type="SUPFAM" id="SSF53720">
    <property type="entry name" value="ALDH-like"/>
    <property type="match status" value="1"/>
</dbReference>
<organism evidence="6 7">
    <name type="scientific">Ridgeia piscesae</name>
    <name type="common">Tubeworm</name>
    <dbReference type="NCBI Taxonomy" id="27915"/>
    <lineage>
        <taxon>Eukaryota</taxon>
        <taxon>Metazoa</taxon>
        <taxon>Spiralia</taxon>
        <taxon>Lophotrochozoa</taxon>
        <taxon>Annelida</taxon>
        <taxon>Polychaeta</taxon>
        <taxon>Sedentaria</taxon>
        <taxon>Canalipalpata</taxon>
        <taxon>Sabellida</taxon>
        <taxon>Siboglinidae</taxon>
        <taxon>Ridgeia</taxon>
    </lineage>
</organism>
<protein>
    <recommendedName>
        <fullName evidence="5">Aldehyde dehydrogenase domain-containing protein</fullName>
    </recommendedName>
</protein>
<accession>A0AAD9NSK3</accession>
<evidence type="ECO:0000256" key="1">
    <source>
        <dbReference type="ARBA" id="ARBA00009986"/>
    </source>
</evidence>
<dbReference type="PROSITE" id="PS00070">
    <property type="entry name" value="ALDEHYDE_DEHYDR_CYS"/>
    <property type="match status" value="1"/>
</dbReference>
<evidence type="ECO:0000259" key="5">
    <source>
        <dbReference type="Pfam" id="PF00171"/>
    </source>
</evidence>
<dbReference type="FunFam" id="3.40.309.10:FF:000012">
    <property type="entry name" value="Betaine aldehyde dehydrogenase"/>
    <property type="match status" value="1"/>
</dbReference>
<gene>
    <name evidence="6" type="ORF">NP493_424g02088</name>
</gene>
<dbReference type="PROSITE" id="PS00687">
    <property type="entry name" value="ALDEHYDE_DEHYDR_GLU"/>
    <property type="match status" value="1"/>
</dbReference>
<dbReference type="InterPro" id="IPR015590">
    <property type="entry name" value="Aldehyde_DH_dom"/>
</dbReference>
<dbReference type="InterPro" id="IPR016162">
    <property type="entry name" value="Ald_DH_N"/>
</dbReference>
<dbReference type="InterPro" id="IPR016160">
    <property type="entry name" value="Ald_DH_CS_CYS"/>
</dbReference>
<dbReference type="PANTHER" id="PTHR11699">
    <property type="entry name" value="ALDEHYDE DEHYDROGENASE-RELATED"/>
    <property type="match status" value="1"/>
</dbReference>
<comment type="caution">
    <text evidence="6">The sequence shown here is derived from an EMBL/GenBank/DDBJ whole genome shotgun (WGS) entry which is preliminary data.</text>
</comment>
<keyword evidence="2 4" id="KW-0560">Oxidoreductase</keyword>
<feature type="active site" evidence="3">
    <location>
        <position position="287"/>
    </location>
</feature>
<dbReference type="NCBIfam" id="NF009725">
    <property type="entry name" value="PRK13252.1"/>
    <property type="match status" value="1"/>
</dbReference>
<dbReference type="EMBL" id="JAODUO010000423">
    <property type="protein sequence ID" value="KAK2180865.1"/>
    <property type="molecule type" value="Genomic_DNA"/>
</dbReference>
<evidence type="ECO:0000256" key="3">
    <source>
        <dbReference type="PROSITE-ProRule" id="PRU10007"/>
    </source>
</evidence>
<dbReference type="Gene3D" id="3.40.605.10">
    <property type="entry name" value="Aldehyde Dehydrogenase, Chain A, domain 1"/>
    <property type="match status" value="1"/>
</dbReference>
<keyword evidence="7" id="KW-1185">Reference proteome</keyword>
<proteinExistence type="inferred from homology"/>
<dbReference type="Gene3D" id="3.40.309.10">
    <property type="entry name" value="Aldehyde Dehydrogenase, Chain A, domain 2"/>
    <property type="match status" value="1"/>
</dbReference>
<evidence type="ECO:0000313" key="6">
    <source>
        <dbReference type="EMBL" id="KAK2180865.1"/>
    </source>
</evidence>
<feature type="domain" description="Aldehyde dehydrogenase" evidence="5">
    <location>
        <begin position="56"/>
        <end position="515"/>
    </location>
</feature>
<evidence type="ECO:0000256" key="4">
    <source>
        <dbReference type="RuleBase" id="RU003345"/>
    </source>
</evidence>
<evidence type="ECO:0000313" key="7">
    <source>
        <dbReference type="Proteomes" id="UP001209878"/>
    </source>
</evidence>
<sequence length="526" mass="56987">MLLRQSVTLCVNVSRWHRQGPSLLLSVCRRSVATGSAAIHEPLHFVDGRRVLPLNSNSNDDFEVLEPATGQPLCTVRSAGAEDVDRAVLSAKAALQKWSRLSGMERGKILRQTAIVIRSNLEEIVQTEVHDTGKPIWEVRADIEACADTMDYMAGLAPTIVGEHIQLPKGSFAFTKREPIGVVGAIGSFNYPFQMSLWKSAAALACGNTVVFKPSEKTPLSCVLLGEAYSEAGLPEGCYNVVQGEVKTGGLLTSHPGVSKVTFTGSVPVGAKVMEACAKDIRKVTLELGGKSPLIIFEDADLDNAVKGAMLANFLAQGQVCSNGTRVFVQRSIMGEFLKRFKARTEKMKIGNPFDEQTTVGAMITRRQAENVLMFIDIAKKEGARVVCGGEIVTFDNELSGGIYISPCILTNAGDQTTIAREEVFGAVATVFEFDTEEEVIRRANDTEFGLAGGVFTKDLGRAFRVASEVEAGVIYVNNYNVYPSELPFGGYKKSGIGRENGRAVIEYFTQIKSVYVEMGDVDCPL</sequence>